<proteinExistence type="predicted"/>
<feature type="transmembrane region" description="Helical" evidence="1">
    <location>
        <begin position="30"/>
        <end position="56"/>
    </location>
</feature>
<reference evidence="2 3" key="1">
    <citation type="submission" date="2016-11" db="EMBL/GenBank/DDBJ databases">
        <authorList>
            <person name="Jaros S."/>
            <person name="Januszkiewicz K."/>
            <person name="Wedrychowicz H."/>
        </authorList>
    </citation>
    <scope>NUCLEOTIDE SEQUENCE [LARGE SCALE GENOMIC DNA]</scope>
    <source>
        <strain evidence="2 3">CGMCC 4.5723</strain>
    </source>
</reference>
<dbReference type="STRING" id="758803.SAMN05421803_101890"/>
<name>A0A1M6D1A9_9ACTN</name>
<keyword evidence="1" id="KW-0472">Membrane</keyword>
<feature type="transmembrane region" description="Helical" evidence="1">
    <location>
        <begin position="62"/>
        <end position="83"/>
    </location>
</feature>
<keyword evidence="3" id="KW-1185">Reference proteome</keyword>
<dbReference type="Proteomes" id="UP000184452">
    <property type="component" value="Unassembled WGS sequence"/>
</dbReference>
<keyword evidence="1" id="KW-1133">Transmembrane helix</keyword>
<sequence length="184" mass="20166">MNTASTDGRDRAPTPRTRTRIRRWSRWQDVSAVVLLIGTVVFVAAIPVGIWLWIAGTDRPEVFYWLCGSGVGVLLIGTAIDAVSGPRLADARFADGHRTVGVIEEVVELPWNDVDGNPTFDLAVRATPPGRAVLRRTLHWGAGDASGPDEGWVGRAVRLRHNTCDPDDRSDVLFDGWPDTEDGR</sequence>
<evidence type="ECO:0000256" key="1">
    <source>
        <dbReference type="SAM" id="Phobius"/>
    </source>
</evidence>
<organism evidence="2 3">
    <name type="scientific">Nocardiopsis flavescens</name>
    <dbReference type="NCBI Taxonomy" id="758803"/>
    <lineage>
        <taxon>Bacteria</taxon>
        <taxon>Bacillati</taxon>
        <taxon>Actinomycetota</taxon>
        <taxon>Actinomycetes</taxon>
        <taxon>Streptosporangiales</taxon>
        <taxon>Nocardiopsidaceae</taxon>
        <taxon>Nocardiopsis</taxon>
    </lineage>
</organism>
<protein>
    <submittedName>
        <fullName evidence="2">Uncharacterized protein</fullName>
    </submittedName>
</protein>
<evidence type="ECO:0000313" key="3">
    <source>
        <dbReference type="Proteomes" id="UP000184452"/>
    </source>
</evidence>
<evidence type="ECO:0000313" key="2">
    <source>
        <dbReference type="EMBL" id="SHI67072.1"/>
    </source>
</evidence>
<accession>A0A1M6D1A9</accession>
<gene>
    <name evidence="2" type="ORF">SAMN05421803_101890</name>
</gene>
<dbReference type="AlphaFoldDB" id="A0A1M6D1A9"/>
<dbReference type="EMBL" id="FQZK01000001">
    <property type="protein sequence ID" value="SHI67072.1"/>
    <property type="molecule type" value="Genomic_DNA"/>
</dbReference>
<keyword evidence="1" id="KW-0812">Transmembrane</keyword>